<dbReference type="AlphaFoldDB" id="A0A1D8U068"/>
<name>A0A1D8U068_9CYAN</name>
<feature type="region of interest" description="Disordered" evidence="6">
    <location>
        <begin position="131"/>
        <end position="188"/>
    </location>
</feature>
<evidence type="ECO:0000256" key="1">
    <source>
        <dbReference type="ARBA" id="ARBA00004196"/>
    </source>
</evidence>
<evidence type="ECO:0000256" key="4">
    <source>
        <dbReference type="ARBA" id="ARBA00022729"/>
    </source>
</evidence>
<dbReference type="OrthoDB" id="9793396at2"/>
<dbReference type="GO" id="GO:0046872">
    <property type="term" value="F:metal ion binding"/>
    <property type="evidence" value="ECO:0007669"/>
    <property type="project" value="UniProtKB-KW"/>
</dbReference>
<keyword evidence="2 5" id="KW-0813">Transport</keyword>
<dbReference type="EMBL" id="CP017599">
    <property type="protein sequence ID" value="AOX03301.1"/>
    <property type="molecule type" value="Genomic_DNA"/>
</dbReference>
<evidence type="ECO:0000256" key="6">
    <source>
        <dbReference type="SAM" id="MobiDB-lite"/>
    </source>
</evidence>
<dbReference type="InterPro" id="IPR006128">
    <property type="entry name" value="Lipoprotein_PsaA-like"/>
</dbReference>
<dbReference type="InterPro" id="IPR006127">
    <property type="entry name" value="ZnuA-like"/>
</dbReference>
<sequence length="374" mass="40905">MLKPLPVKFRTLLASGALAFGVALGGCSESSETSSREKPLVVASYSVLCDLTTEIAQDTIDMTCLIEPGQDPHTYKATTLARQSLEQAQLVLYGGYDFEPEVIKLVQATNTPAPKIAVHDQAVPSPIMAEAHHHHDHEQEKDDHKDDHDDDHDHDHDDDHDDDHDHDHDHDHEEEKTGSAHSDEELEPDPHVWHNVQNAIKMVEVIRSQLAALNPDDQELYAKNAKQLTTNLEQLDAWVKAQVATIPKGQRQLITTHDALGYYINAYGFSDSDALQGLSAEEAPTAARVKELVQKIKKSKVPTIFAEVTTNDKVIGTVAREAKVKLSDQKLFADGLGEKGSDTGTYIGMITSNTCAIVDGLGGNCSSFDGKAAK</sequence>
<protein>
    <submittedName>
        <fullName evidence="8">Metal ABC transporter substrate-binding protein</fullName>
    </submittedName>
</protein>
<dbReference type="STRING" id="1458985.BJP34_31115"/>
<feature type="signal peptide" evidence="7">
    <location>
        <begin position="1"/>
        <end position="19"/>
    </location>
</feature>
<reference evidence="9" key="1">
    <citation type="submission" date="2016-10" db="EMBL/GenBank/DDBJ databases">
        <title>Comparative genomics uncovers the prolific and rare metabolic potential of the cyanobacterial genus Moorea.</title>
        <authorList>
            <person name="Leao T."/>
            <person name="Castelao G."/>
            <person name="Korobeynikov A."/>
            <person name="Monroe E.A."/>
            <person name="Podell S."/>
            <person name="Glukhov E."/>
            <person name="Allen E."/>
            <person name="Gerwick W.H."/>
            <person name="Gerwick L."/>
        </authorList>
    </citation>
    <scope>NUCLEOTIDE SEQUENCE [LARGE SCALE GENOMIC DNA]</scope>
    <source>
        <strain evidence="9">PAL-8-15-08-1</strain>
    </source>
</reference>
<comment type="subcellular location">
    <subcellularLocation>
        <location evidence="1">Cell envelope</location>
    </subcellularLocation>
</comment>
<proteinExistence type="inferred from homology"/>
<dbReference type="InterPro" id="IPR050492">
    <property type="entry name" value="Bact_metal-bind_prot9"/>
</dbReference>
<dbReference type="KEGG" id="mpro:BJP34_31115"/>
<gene>
    <name evidence="8" type="ORF">BJP34_31115</name>
</gene>
<dbReference type="RefSeq" id="WP_070395684.1">
    <property type="nucleotide sequence ID" value="NZ_CP017599.1"/>
</dbReference>
<dbReference type="GO" id="GO:0007155">
    <property type="term" value="P:cell adhesion"/>
    <property type="evidence" value="ECO:0007669"/>
    <property type="project" value="InterPro"/>
</dbReference>
<evidence type="ECO:0000313" key="9">
    <source>
        <dbReference type="Proteomes" id="UP000177870"/>
    </source>
</evidence>
<dbReference type="PANTHER" id="PTHR42953:SF1">
    <property type="entry name" value="METAL-BINDING PROTEIN HI_0362-RELATED"/>
    <property type="match status" value="1"/>
</dbReference>
<feature type="chain" id="PRO_5009438917" evidence="7">
    <location>
        <begin position="20"/>
        <end position="374"/>
    </location>
</feature>
<comment type="similarity">
    <text evidence="5">Belongs to the bacterial solute-binding protein 9 family.</text>
</comment>
<dbReference type="Pfam" id="PF01297">
    <property type="entry name" value="ZnuA"/>
    <property type="match status" value="1"/>
</dbReference>
<dbReference type="Gene3D" id="3.40.50.1980">
    <property type="entry name" value="Nitrogenase molybdenum iron protein domain"/>
    <property type="match status" value="3"/>
</dbReference>
<evidence type="ECO:0000256" key="7">
    <source>
        <dbReference type="SAM" id="SignalP"/>
    </source>
</evidence>
<dbReference type="GO" id="GO:0030313">
    <property type="term" value="C:cell envelope"/>
    <property type="evidence" value="ECO:0007669"/>
    <property type="project" value="UniProtKB-SubCell"/>
</dbReference>
<dbReference type="GO" id="GO:0030001">
    <property type="term" value="P:metal ion transport"/>
    <property type="evidence" value="ECO:0007669"/>
    <property type="project" value="InterPro"/>
</dbReference>
<accession>A0A1D8U068</accession>
<dbReference type="PANTHER" id="PTHR42953">
    <property type="entry name" value="HIGH-AFFINITY ZINC UPTAKE SYSTEM PROTEIN ZNUA-RELATED"/>
    <property type="match status" value="1"/>
</dbReference>
<evidence type="ECO:0000313" key="8">
    <source>
        <dbReference type="EMBL" id="AOX03301.1"/>
    </source>
</evidence>
<dbReference type="Proteomes" id="UP000177870">
    <property type="component" value="Chromosome"/>
</dbReference>
<dbReference type="SUPFAM" id="SSF53807">
    <property type="entry name" value="Helical backbone' metal receptor"/>
    <property type="match status" value="1"/>
</dbReference>
<evidence type="ECO:0000256" key="3">
    <source>
        <dbReference type="ARBA" id="ARBA00022723"/>
    </source>
</evidence>
<dbReference type="PRINTS" id="PR00690">
    <property type="entry name" value="ADHESNFAMILY"/>
</dbReference>
<keyword evidence="4 7" id="KW-0732">Signal</keyword>
<evidence type="ECO:0000256" key="2">
    <source>
        <dbReference type="ARBA" id="ARBA00022448"/>
    </source>
</evidence>
<organism evidence="8 9">
    <name type="scientific">Moorena producens PAL-8-15-08-1</name>
    <dbReference type="NCBI Taxonomy" id="1458985"/>
    <lineage>
        <taxon>Bacteria</taxon>
        <taxon>Bacillati</taxon>
        <taxon>Cyanobacteriota</taxon>
        <taxon>Cyanophyceae</taxon>
        <taxon>Coleofasciculales</taxon>
        <taxon>Coleofasciculaceae</taxon>
        <taxon>Moorena</taxon>
    </lineage>
</organism>
<keyword evidence="3" id="KW-0479">Metal-binding</keyword>
<dbReference type="PROSITE" id="PS51257">
    <property type="entry name" value="PROKAR_LIPOPROTEIN"/>
    <property type="match status" value="1"/>
</dbReference>
<evidence type="ECO:0000256" key="5">
    <source>
        <dbReference type="RuleBase" id="RU003512"/>
    </source>
</evidence>